<gene>
    <name evidence="2" type="ORF">EDB81DRAFT_185259</name>
</gene>
<comment type="caution">
    <text evidence="2">The sequence shown here is derived from an EMBL/GenBank/DDBJ whole genome shotgun (WGS) entry which is preliminary data.</text>
</comment>
<protein>
    <submittedName>
        <fullName evidence="2">Uncharacterized protein</fullName>
    </submittedName>
</protein>
<reference evidence="2" key="1">
    <citation type="journal article" date="2021" name="Nat. Commun.">
        <title>Genetic determinants of endophytism in the Arabidopsis root mycobiome.</title>
        <authorList>
            <person name="Mesny F."/>
            <person name="Miyauchi S."/>
            <person name="Thiergart T."/>
            <person name="Pickel B."/>
            <person name="Atanasova L."/>
            <person name="Karlsson M."/>
            <person name="Huettel B."/>
            <person name="Barry K.W."/>
            <person name="Haridas S."/>
            <person name="Chen C."/>
            <person name="Bauer D."/>
            <person name="Andreopoulos W."/>
            <person name="Pangilinan J."/>
            <person name="LaButti K."/>
            <person name="Riley R."/>
            <person name="Lipzen A."/>
            <person name="Clum A."/>
            <person name="Drula E."/>
            <person name="Henrissat B."/>
            <person name="Kohler A."/>
            <person name="Grigoriev I.V."/>
            <person name="Martin F.M."/>
            <person name="Hacquard S."/>
        </authorList>
    </citation>
    <scope>NUCLEOTIDE SEQUENCE</scope>
    <source>
        <strain evidence="2">MPI-CAGE-AT-0147</strain>
    </source>
</reference>
<proteinExistence type="predicted"/>
<evidence type="ECO:0000313" key="2">
    <source>
        <dbReference type="EMBL" id="KAH7170951.1"/>
    </source>
</evidence>
<evidence type="ECO:0000256" key="1">
    <source>
        <dbReference type="SAM" id="MobiDB-lite"/>
    </source>
</evidence>
<organism evidence="2 3">
    <name type="scientific">Dactylonectria macrodidyma</name>
    <dbReference type="NCBI Taxonomy" id="307937"/>
    <lineage>
        <taxon>Eukaryota</taxon>
        <taxon>Fungi</taxon>
        <taxon>Dikarya</taxon>
        <taxon>Ascomycota</taxon>
        <taxon>Pezizomycotina</taxon>
        <taxon>Sordariomycetes</taxon>
        <taxon>Hypocreomycetidae</taxon>
        <taxon>Hypocreales</taxon>
        <taxon>Nectriaceae</taxon>
        <taxon>Dactylonectria</taxon>
    </lineage>
</organism>
<name>A0A9P9FQY0_9HYPO</name>
<feature type="region of interest" description="Disordered" evidence="1">
    <location>
        <begin position="13"/>
        <end position="40"/>
    </location>
</feature>
<dbReference type="Proteomes" id="UP000738349">
    <property type="component" value="Unassembled WGS sequence"/>
</dbReference>
<evidence type="ECO:0000313" key="3">
    <source>
        <dbReference type="Proteomes" id="UP000738349"/>
    </source>
</evidence>
<keyword evidence="3" id="KW-1185">Reference proteome</keyword>
<dbReference type="EMBL" id="JAGMUV010000002">
    <property type="protein sequence ID" value="KAH7170951.1"/>
    <property type="molecule type" value="Genomic_DNA"/>
</dbReference>
<accession>A0A9P9FQY0</accession>
<dbReference type="AlphaFoldDB" id="A0A9P9FQY0"/>
<sequence length="296" mass="33339">MVSVHRVHHVSLPRFAPTIRPRKPSQARPAHGGPRLHDPTRWSLDQRRRHHAVYSGRFTYLVLCTEYKVFPVVADVSLKGLKADEPPADPPNKRGIVLEHGGNSTAFQFWHNCDVERHFAELNDSHHFVPDSLRETCRFWTLPGDVEKIPAPFRMDVRWDYVQATVFCLHQADVAVREGKPSRSTLTGSEEVKSSVSHTTWLTSRRSVGLRPGRKTMQGGSDPCFGALGQSQHILVVEVTLRTFKTVSNGFLSRKGFAPVCDLVGVREVLRDTWLLHDDIESAPCSPKMRTGAARQ</sequence>